<proteinExistence type="predicted"/>
<evidence type="ECO:0000313" key="2">
    <source>
        <dbReference type="Proteomes" id="UP000287394"/>
    </source>
</evidence>
<dbReference type="KEGG" id="ccot:CCAX7_62000"/>
<dbReference type="RefSeq" id="WP_119321691.1">
    <property type="nucleotide sequence ID" value="NZ_AP025739.1"/>
</dbReference>
<evidence type="ECO:0000313" key="1">
    <source>
        <dbReference type="EMBL" id="BDI34149.1"/>
    </source>
</evidence>
<dbReference type="AlphaFoldDB" id="A0A402CWI5"/>
<reference evidence="1 2" key="1">
    <citation type="journal article" date="2019" name="Int. J. Syst. Evol. Microbiol.">
        <title>Capsulimonas corticalis gen. nov., sp. nov., an aerobic capsulated bacterium, of a novel bacterial order, Capsulimonadales ord. nov., of the class Armatimonadia of the phylum Armatimonadetes.</title>
        <authorList>
            <person name="Li J."/>
            <person name="Kudo C."/>
            <person name="Tonouchi A."/>
        </authorList>
    </citation>
    <scope>NUCLEOTIDE SEQUENCE [LARGE SCALE GENOMIC DNA]</scope>
    <source>
        <strain evidence="1 2">AX-7</strain>
    </source>
</reference>
<sequence length="156" mass="17164">MTLSRTLRSEPATFVGYCYLEDWARAVDPSRPVLAAPLIEPGRTSCGMRQDRLVVACMQLAERNAVIYCRVSAGSVARLHGEPVAPDWRNVHSAWRSLWEEVASFLSEQGLTAHRATVSIPEDLILLDGRAGFLRVDPEASVFRRVDGAPETASAL</sequence>
<name>A0A402CWI5_9BACT</name>
<dbReference type="EMBL" id="AP025739">
    <property type="protein sequence ID" value="BDI34149.1"/>
    <property type="molecule type" value="Genomic_DNA"/>
</dbReference>
<dbReference type="Proteomes" id="UP000287394">
    <property type="component" value="Chromosome"/>
</dbReference>
<accession>A0A402CWI5</accession>
<keyword evidence="2" id="KW-1185">Reference proteome</keyword>
<gene>
    <name evidence="1" type="ORF">CCAX7_62000</name>
</gene>
<organism evidence="1 2">
    <name type="scientific">Capsulimonas corticalis</name>
    <dbReference type="NCBI Taxonomy" id="2219043"/>
    <lineage>
        <taxon>Bacteria</taxon>
        <taxon>Bacillati</taxon>
        <taxon>Armatimonadota</taxon>
        <taxon>Armatimonadia</taxon>
        <taxon>Capsulimonadales</taxon>
        <taxon>Capsulimonadaceae</taxon>
        <taxon>Capsulimonas</taxon>
    </lineage>
</organism>
<protein>
    <submittedName>
        <fullName evidence="1">Uncharacterized protein</fullName>
    </submittedName>
</protein>